<proteinExistence type="predicted"/>
<dbReference type="Proteomes" id="UP000821846">
    <property type="component" value="Unassembled WGS sequence"/>
</dbReference>
<name>A0ABX2GXX8_9FIRM</name>
<dbReference type="EMBL" id="JAAWUZ010000012">
    <property type="protein sequence ID" value="NSG29676.1"/>
    <property type="molecule type" value="Genomic_DNA"/>
</dbReference>
<comment type="caution">
    <text evidence="1">The sequence shown here is derived from an EMBL/GenBank/DDBJ whole genome shotgun (WGS) entry which is preliminary data.</text>
</comment>
<reference evidence="1 2" key="1">
    <citation type="journal article" date="2020" name="Cell Host Microbe">
        <title>Functional and Genomic Variation between Human-Derived Isolates of Lachnospiraceae Reveals Inter- and Intra-Species Diversity.</title>
        <authorList>
            <person name="Sorbara M.T."/>
            <person name="Littmann E.R."/>
            <person name="Fontana E."/>
            <person name="Moody T.U."/>
            <person name="Kohout C.E."/>
            <person name="Gjonbalaj M."/>
            <person name="Eaton V."/>
            <person name="Seok R."/>
            <person name="Leiner I.M."/>
            <person name="Pamer E.G."/>
        </authorList>
    </citation>
    <scope>NUCLEOTIDE SEQUENCE [LARGE SCALE GENOMIC DNA]</scope>
    <source>
        <strain evidence="1 2">MSK.14.16</strain>
    </source>
</reference>
<evidence type="ECO:0000313" key="1">
    <source>
        <dbReference type="EMBL" id="NSG29676.1"/>
    </source>
</evidence>
<keyword evidence="2" id="KW-1185">Reference proteome</keyword>
<sequence length="71" mass="8401">MILSDRDRIFLENNITDIDKWILQGKVRQILDAIGDCIDRKGFAPPDYYDSNEFGREAQKVYDRIYENNCI</sequence>
<organism evidence="1 2">
    <name type="scientific">Faecalicatena fissicatena</name>
    <dbReference type="NCBI Taxonomy" id="290055"/>
    <lineage>
        <taxon>Bacteria</taxon>
        <taxon>Bacillati</taxon>
        <taxon>Bacillota</taxon>
        <taxon>Clostridia</taxon>
        <taxon>Lachnospirales</taxon>
        <taxon>Lachnospiraceae</taxon>
        <taxon>Faecalicatena</taxon>
    </lineage>
</organism>
<evidence type="ECO:0000313" key="2">
    <source>
        <dbReference type="Proteomes" id="UP000821846"/>
    </source>
</evidence>
<protein>
    <submittedName>
        <fullName evidence="1">Uncharacterized protein</fullName>
    </submittedName>
</protein>
<gene>
    <name evidence="1" type="ORF">HFM93_05130</name>
</gene>
<dbReference type="RefSeq" id="WP_173865701.1">
    <property type="nucleotide sequence ID" value="NZ_JAAWUU010000005.1"/>
</dbReference>
<accession>A0ABX2GXX8</accession>